<gene>
    <name evidence="1" type="ORF">GCM10010912_57690</name>
</gene>
<organism evidence="1 2">
    <name type="scientific">Paenibacillus albidus</name>
    <dbReference type="NCBI Taxonomy" id="2041023"/>
    <lineage>
        <taxon>Bacteria</taxon>
        <taxon>Bacillati</taxon>
        <taxon>Bacillota</taxon>
        <taxon>Bacilli</taxon>
        <taxon>Bacillales</taxon>
        <taxon>Paenibacillaceae</taxon>
        <taxon>Paenibacillus</taxon>
    </lineage>
</organism>
<dbReference type="AlphaFoldDB" id="A0A917CZ48"/>
<reference evidence="1" key="2">
    <citation type="submission" date="2020-09" db="EMBL/GenBank/DDBJ databases">
        <authorList>
            <person name="Sun Q."/>
            <person name="Zhou Y."/>
        </authorList>
    </citation>
    <scope>NUCLEOTIDE SEQUENCE</scope>
    <source>
        <strain evidence="1">CGMCC 1.16134</strain>
    </source>
</reference>
<protein>
    <recommendedName>
        <fullName evidence="3">Group II intron reverse transcriptase/maturase</fullName>
    </recommendedName>
</protein>
<evidence type="ECO:0000313" key="1">
    <source>
        <dbReference type="EMBL" id="GGG05456.1"/>
    </source>
</evidence>
<name>A0A917CZ48_9BACL</name>
<reference evidence="1" key="1">
    <citation type="journal article" date="2014" name="Int. J. Syst. Evol. Microbiol.">
        <title>Complete genome sequence of Corynebacterium casei LMG S-19264T (=DSM 44701T), isolated from a smear-ripened cheese.</title>
        <authorList>
            <consortium name="US DOE Joint Genome Institute (JGI-PGF)"/>
            <person name="Walter F."/>
            <person name="Albersmeier A."/>
            <person name="Kalinowski J."/>
            <person name="Ruckert C."/>
        </authorList>
    </citation>
    <scope>NUCLEOTIDE SEQUENCE</scope>
    <source>
        <strain evidence="1">CGMCC 1.16134</strain>
    </source>
</reference>
<dbReference type="EMBL" id="BMKR01000039">
    <property type="protein sequence ID" value="GGG05456.1"/>
    <property type="molecule type" value="Genomic_DNA"/>
</dbReference>
<comment type="caution">
    <text evidence="1">The sequence shown here is derived from an EMBL/GenBank/DDBJ whole genome shotgun (WGS) entry which is preliminary data.</text>
</comment>
<dbReference type="Proteomes" id="UP000637643">
    <property type="component" value="Unassembled WGS sequence"/>
</dbReference>
<evidence type="ECO:0000313" key="2">
    <source>
        <dbReference type="Proteomes" id="UP000637643"/>
    </source>
</evidence>
<keyword evidence="2" id="KW-1185">Reference proteome</keyword>
<proteinExistence type="predicted"/>
<accession>A0A917CZ48</accession>
<evidence type="ECO:0008006" key="3">
    <source>
        <dbReference type="Google" id="ProtNLM"/>
    </source>
</evidence>
<sequence>MQTKLARIAELARAKPKGSFTSLYHLLNEELLLQCHHELDGSKATGVNEVTRVEYDQNAQDNTRNLVERLKKKQYHPQSVRRVYIPKDANSKRPLRIPSYDHFQAYDLAVYA</sequence>
<dbReference type="RefSeq" id="WP_189030997.1">
    <property type="nucleotide sequence ID" value="NZ_BMKR01000039.1"/>
</dbReference>